<comment type="caution">
    <text evidence="5">The sequence shown here is derived from an EMBL/GenBank/DDBJ whole genome shotgun (WGS) entry which is preliminary data.</text>
</comment>
<evidence type="ECO:0000259" key="4">
    <source>
        <dbReference type="Pfam" id="PF00881"/>
    </source>
</evidence>
<dbReference type="EMBL" id="JAUSTZ010000013">
    <property type="protein sequence ID" value="MDQ0228030.1"/>
    <property type="molecule type" value="Genomic_DNA"/>
</dbReference>
<dbReference type="Pfam" id="PF00881">
    <property type="entry name" value="Nitroreductase"/>
    <property type="match status" value="1"/>
</dbReference>
<keyword evidence="1" id="KW-0285">Flavoprotein</keyword>
<dbReference type="RefSeq" id="WP_174880460.1">
    <property type="nucleotide sequence ID" value="NZ_CADEPK010000193.1"/>
</dbReference>
<dbReference type="PANTHER" id="PTHR23026">
    <property type="entry name" value="NADPH NITROREDUCTASE"/>
    <property type="match status" value="1"/>
</dbReference>
<reference evidence="5 6" key="1">
    <citation type="submission" date="2023-07" db="EMBL/GenBank/DDBJ databases">
        <title>Genomic Encyclopedia of Type Strains, Phase IV (KMG-IV): sequencing the most valuable type-strain genomes for metagenomic binning, comparative biology and taxonomic classification.</title>
        <authorList>
            <person name="Goeker M."/>
        </authorList>
    </citation>
    <scope>NUCLEOTIDE SEQUENCE [LARGE SCALE GENOMIC DNA]</scope>
    <source>
        <strain evidence="5 6">DSM 17723</strain>
    </source>
</reference>
<evidence type="ECO:0000256" key="3">
    <source>
        <dbReference type="ARBA" id="ARBA00023002"/>
    </source>
</evidence>
<dbReference type="InterPro" id="IPR000415">
    <property type="entry name" value="Nitroreductase-like"/>
</dbReference>
<dbReference type="InterPro" id="IPR029479">
    <property type="entry name" value="Nitroreductase"/>
</dbReference>
<dbReference type="Proteomes" id="UP001232245">
    <property type="component" value="Unassembled WGS sequence"/>
</dbReference>
<accession>A0ABT9Z7Q1</accession>
<evidence type="ECO:0000256" key="1">
    <source>
        <dbReference type="ARBA" id="ARBA00022630"/>
    </source>
</evidence>
<dbReference type="Gene3D" id="3.40.109.10">
    <property type="entry name" value="NADH Oxidase"/>
    <property type="match status" value="1"/>
</dbReference>
<organism evidence="5 6">
    <name type="scientific">Metabacillus niabensis</name>
    <dbReference type="NCBI Taxonomy" id="324854"/>
    <lineage>
        <taxon>Bacteria</taxon>
        <taxon>Bacillati</taxon>
        <taxon>Bacillota</taxon>
        <taxon>Bacilli</taxon>
        <taxon>Bacillales</taxon>
        <taxon>Bacillaceae</taxon>
        <taxon>Metabacillus</taxon>
    </lineage>
</organism>
<keyword evidence="6" id="KW-1185">Reference proteome</keyword>
<gene>
    <name evidence="5" type="ORF">J2S02_004394</name>
</gene>
<keyword evidence="2" id="KW-0288">FMN</keyword>
<name>A0ABT9Z7Q1_9BACI</name>
<proteinExistence type="predicted"/>
<protein>
    <submittedName>
        <fullName evidence="5">Nitroreductase</fullName>
    </submittedName>
</protein>
<evidence type="ECO:0000256" key="2">
    <source>
        <dbReference type="ARBA" id="ARBA00022643"/>
    </source>
</evidence>
<evidence type="ECO:0000313" key="6">
    <source>
        <dbReference type="Proteomes" id="UP001232245"/>
    </source>
</evidence>
<evidence type="ECO:0000313" key="5">
    <source>
        <dbReference type="EMBL" id="MDQ0228030.1"/>
    </source>
</evidence>
<dbReference type="PANTHER" id="PTHR23026:SF90">
    <property type="entry name" value="IODOTYROSINE DEIODINASE 1"/>
    <property type="match status" value="1"/>
</dbReference>
<keyword evidence="3" id="KW-0560">Oxidoreductase</keyword>
<dbReference type="SUPFAM" id="SSF55469">
    <property type="entry name" value="FMN-dependent nitroreductase-like"/>
    <property type="match status" value="1"/>
</dbReference>
<sequence length="178" mass="20016">MEFKEIVANRREITSFLTKPIPYDVLERILSSGYLAPTGNNLPSREFIVVNDKEMLQTLSKTTPYVSWLNEASFAIVITGRPDVSKYWIQDSSIASSFIWLSAVNEGIGCAFGAVLNTTDEKESEQRETYVKEALAIPSNRRVLAILGLGYPNEKPKEKVLPDLSEIIYYGKFGENEI</sequence>
<feature type="domain" description="Nitroreductase" evidence="4">
    <location>
        <begin position="8"/>
        <end position="59"/>
    </location>
</feature>
<dbReference type="InterPro" id="IPR050627">
    <property type="entry name" value="Nitroreductase/BluB"/>
</dbReference>